<dbReference type="InterPro" id="IPR020904">
    <property type="entry name" value="Sc_DH/Rdtase_CS"/>
</dbReference>
<name>A0ABU2N517_9PSEU</name>
<dbReference type="EMBL" id="JAVREJ010000002">
    <property type="protein sequence ID" value="MDT0348687.1"/>
    <property type="molecule type" value="Genomic_DNA"/>
</dbReference>
<reference evidence="4" key="1">
    <citation type="submission" date="2023-07" db="EMBL/GenBank/DDBJ databases">
        <title>30 novel species of actinomycetes from the DSMZ collection.</title>
        <authorList>
            <person name="Nouioui I."/>
        </authorList>
    </citation>
    <scope>NUCLEOTIDE SEQUENCE [LARGE SCALE GENOMIC DNA]</scope>
    <source>
        <strain evidence="4">DSM 45834</strain>
    </source>
</reference>
<sequence>MKALVTGVAGFIGSNIARRLLADGHDVVGVDALTDYYDPQIKRSNLQRADNPRFRFVEGDLNTLDLASLLADTEVVFHEAGQPGVRSSWGRDFGRYASDNICATQRLLEEARQSGSLRRFVYASSSSVYGNAERYPTEETDRPQPVSPYGVTKLAAEHLCSLYAHNYGLPTVSLRYFTVYGPGQRPDMAFTRFCRWVHAGSPIQLYGTGEQIRDFTYVDDVVEANLRVGDADTGQVPAGAVYNVAGGSSVSMNEVLELLGTISGKEVRVERSAPVPGDVLRTGGTTDAIRRATGWDPKVGLREGLEEQYRWATSVLA</sequence>
<dbReference type="Pfam" id="PF01370">
    <property type="entry name" value="Epimerase"/>
    <property type="match status" value="1"/>
</dbReference>
<accession>A0ABU2N517</accession>
<dbReference type="Gene3D" id="3.40.50.720">
    <property type="entry name" value="NAD(P)-binding Rossmann-like Domain"/>
    <property type="match status" value="1"/>
</dbReference>
<evidence type="ECO:0000256" key="1">
    <source>
        <dbReference type="ARBA" id="ARBA00023027"/>
    </source>
</evidence>
<comment type="caution">
    <text evidence="3">The sequence shown here is derived from an EMBL/GenBank/DDBJ whole genome shotgun (WGS) entry which is preliminary data.</text>
</comment>
<keyword evidence="4" id="KW-1185">Reference proteome</keyword>
<evidence type="ECO:0000313" key="4">
    <source>
        <dbReference type="Proteomes" id="UP001183202"/>
    </source>
</evidence>
<keyword evidence="1" id="KW-0520">NAD</keyword>
<evidence type="ECO:0000259" key="2">
    <source>
        <dbReference type="Pfam" id="PF01370"/>
    </source>
</evidence>
<gene>
    <name evidence="3" type="ORF">RM445_04030</name>
</gene>
<dbReference type="PANTHER" id="PTHR43574">
    <property type="entry name" value="EPIMERASE-RELATED"/>
    <property type="match status" value="1"/>
</dbReference>
<proteinExistence type="predicted"/>
<feature type="domain" description="NAD-dependent epimerase/dehydratase" evidence="2">
    <location>
        <begin position="3"/>
        <end position="245"/>
    </location>
</feature>
<dbReference type="SUPFAM" id="SSF51735">
    <property type="entry name" value="NAD(P)-binding Rossmann-fold domains"/>
    <property type="match status" value="1"/>
</dbReference>
<dbReference type="RefSeq" id="WP_311554615.1">
    <property type="nucleotide sequence ID" value="NZ_JAVREJ010000002.1"/>
</dbReference>
<protein>
    <submittedName>
        <fullName evidence="3">NAD-dependent epimerase/dehydratase family protein</fullName>
    </submittedName>
</protein>
<dbReference type="Proteomes" id="UP001183202">
    <property type="component" value="Unassembled WGS sequence"/>
</dbReference>
<dbReference type="PROSITE" id="PS00061">
    <property type="entry name" value="ADH_SHORT"/>
    <property type="match status" value="1"/>
</dbReference>
<dbReference type="InterPro" id="IPR001509">
    <property type="entry name" value="Epimerase_deHydtase"/>
</dbReference>
<organism evidence="3 4">
    <name type="scientific">Pseudonocardia charpentierae</name>
    <dbReference type="NCBI Taxonomy" id="3075545"/>
    <lineage>
        <taxon>Bacteria</taxon>
        <taxon>Bacillati</taxon>
        <taxon>Actinomycetota</taxon>
        <taxon>Actinomycetes</taxon>
        <taxon>Pseudonocardiales</taxon>
        <taxon>Pseudonocardiaceae</taxon>
        <taxon>Pseudonocardia</taxon>
    </lineage>
</organism>
<evidence type="ECO:0000313" key="3">
    <source>
        <dbReference type="EMBL" id="MDT0348687.1"/>
    </source>
</evidence>
<dbReference type="InterPro" id="IPR036291">
    <property type="entry name" value="NAD(P)-bd_dom_sf"/>
</dbReference>
<dbReference type="PRINTS" id="PR01713">
    <property type="entry name" value="NUCEPIMERASE"/>
</dbReference>